<dbReference type="Proteomes" id="UP000199011">
    <property type="component" value="Unassembled WGS sequence"/>
</dbReference>
<gene>
    <name evidence="1" type="ORF">SAMN05421579_1626</name>
</gene>
<dbReference type="EMBL" id="FOVO01000062">
    <property type="protein sequence ID" value="SFO08970.1"/>
    <property type="molecule type" value="Genomic_DNA"/>
</dbReference>
<evidence type="ECO:0000313" key="1">
    <source>
        <dbReference type="EMBL" id="SFO08970.1"/>
    </source>
</evidence>
<dbReference type="AlphaFoldDB" id="A0A1I5EC56"/>
<sequence length="361" mass="41795">MKNKELGLLPLTGTEKQVAWAENIRSVIISMLVPYDEFVNSVDEFDEYDLRRVKTRAWADNLVDSLLTGLAKEKYSRVRIGDNELNIFTRAFLDAIKQKSHASWWIDNRESSLSTIIHELRDEILAVEITCENYRHSVFDESTIQPENPVEKISTLVTAYSDEVHLEFDGDNGQFIQIVHSYGFKYKDGLKKWILRIKWDSGDSKDRAAEIIHALLKNGFPVSTINESIRKMAINASFEPKYPRWIYFSVRSNNKNYVFISWNDKANLTKEIKMLDGAIESYARPNLWKIRVEQWASIRDFAEIHRFKITSEAEAQLKMAENKEKSRLIVGSIPEPKNHDLLPIENDSGINGIHKDLIDDE</sequence>
<dbReference type="RefSeq" id="WP_092521419.1">
    <property type="nucleotide sequence ID" value="NZ_CAWRAH010000016.1"/>
</dbReference>
<proteinExistence type="predicted"/>
<keyword evidence="2" id="KW-1185">Reference proteome</keyword>
<reference evidence="2" key="1">
    <citation type="submission" date="2016-10" db="EMBL/GenBank/DDBJ databases">
        <authorList>
            <person name="Varghese N."/>
            <person name="Submissions S."/>
        </authorList>
    </citation>
    <scope>NUCLEOTIDE SEQUENCE [LARGE SCALE GENOMIC DNA]</scope>
    <source>
        <strain evidence="2">DSM 16522</strain>
    </source>
</reference>
<dbReference type="STRING" id="53341.SAMN05421579_1626"/>
<accession>A0A1I5EC56</accession>
<dbReference type="OrthoDB" id="7592866at2"/>
<evidence type="ECO:0000313" key="2">
    <source>
        <dbReference type="Proteomes" id="UP000199011"/>
    </source>
</evidence>
<organism evidence="1 2">
    <name type="scientific">Xenorhabdus japonica</name>
    <dbReference type="NCBI Taxonomy" id="53341"/>
    <lineage>
        <taxon>Bacteria</taxon>
        <taxon>Pseudomonadati</taxon>
        <taxon>Pseudomonadota</taxon>
        <taxon>Gammaproteobacteria</taxon>
        <taxon>Enterobacterales</taxon>
        <taxon>Morganellaceae</taxon>
        <taxon>Xenorhabdus</taxon>
    </lineage>
</organism>
<protein>
    <submittedName>
        <fullName evidence="1">Uncharacterized protein</fullName>
    </submittedName>
</protein>
<name>A0A1I5EC56_9GAMM</name>